<dbReference type="AlphaFoldDB" id="A0A9W9TMF3"/>
<evidence type="ECO:0000313" key="3">
    <source>
        <dbReference type="Proteomes" id="UP001147733"/>
    </source>
</evidence>
<dbReference type="OrthoDB" id="4155914at2759"/>
<feature type="compositionally biased region" description="Polar residues" evidence="1">
    <location>
        <begin position="1"/>
        <end position="41"/>
    </location>
</feature>
<dbReference type="GeneID" id="81384538"/>
<feature type="region of interest" description="Disordered" evidence="1">
    <location>
        <begin position="1"/>
        <end position="47"/>
    </location>
</feature>
<feature type="region of interest" description="Disordered" evidence="1">
    <location>
        <begin position="306"/>
        <end position="409"/>
    </location>
</feature>
<keyword evidence="3" id="KW-1185">Reference proteome</keyword>
<feature type="compositionally biased region" description="Low complexity" evidence="1">
    <location>
        <begin position="336"/>
        <end position="350"/>
    </location>
</feature>
<evidence type="ECO:0000256" key="1">
    <source>
        <dbReference type="SAM" id="MobiDB-lite"/>
    </source>
</evidence>
<dbReference type="Proteomes" id="UP001147733">
    <property type="component" value="Unassembled WGS sequence"/>
</dbReference>
<evidence type="ECO:0000313" key="2">
    <source>
        <dbReference type="EMBL" id="KAJ5231865.1"/>
    </source>
</evidence>
<accession>A0A9W9TMF3</accession>
<sequence>MQQASAQVPNDQQSETSSRRGSATSRNMPDQPGRQTPTSNTRSREDLGDIDVRALLQKHEELQSKYSKVKRYYFDKEAQVQHLQNTVAHQRMAVSRTVLDDNEYANRFQRLDGAIKDLAFSVRKDWRSVPSWLHGLITDDALTTGTKEMMAMGRAVVSKWLSDEVFHKYFHPGLDPALSVQMKKIEMNLRRQQARPSTDEDRENSIARLSNWRRTTFDGLGDALSTPEAQDYRAELIEHLIAELASFLSTQLQEPALPGLEAGVRMIIENTINIAEKIPLEARDVYVEYLPVNITFNDAFMKVEGQLPPLTHQPPPPNDQEPDESTAAAVAEEDSSPGSNSNSGAGESTSPAPRESKKKSVFDTFRNRKSAGPDQSRTAQAHDEKADQPEVASPPSHSILLVPHRRGAR</sequence>
<proteinExistence type="predicted"/>
<organism evidence="2 3">
    <name type="scientific">Penicillium citrinum</name>
    <dbReference type="NCBI Taxonomy" id="5077"/>
    <lineage>
        <taxon>Eukaryota</taxon>
        <taxon>Fungi</taxon>
        <taxon>Dikarya</taxon>
        <taxon>Ascomycota</taxon>
        <taxon>Pezizomycotina</taxon>
        <taxon>Eurotiomycetes</taxon>
        <taxon>Eurotiomycetidae</taxon>
        <taxon>Eurotiales</taxon>
        <taxon>Aspergillaceae</taxon>
        <taxon>Penicillium</taxon>
    </lineage>
</organism>
<dbReference type="RefSeq" id="XP_056500609.1">
    <property type="nucleotide sequence ID" value="XM_056645371.1"/>
</dbReference>
<gene>
    <name evidence="2" type="ORF">N7469_006453</name>
</gene>
<name>A0A9W9TMF3_PENCI</name>
<reference evidence="2" key="2">
    <citation type="journal article" date="2023" name="IMA Fungus">
        <title>Comparative genomic study of the Penicillium genus elucidates a diverse pangenome and 15 lateral gene transfer events.</title>
        <authorList>
            <person name="Petersen C."/>
            <person name="Sorensen T."/>
            <person name="Nielsen M.R."/>
            <person name="Sondergaard T.E."/>
            <person name="Sorensen J.L."/>
            <person name="Fitzpatrick D.A."/>
            <person name="Frisvad J.C."/>
            <person name="Nielsen K.L."/>
        </authorList>
    </citation>
    <scope>NUCLEOTIDE SEQUENCE</scope>
    <source>
        <strain evidence="2">IBT 23319</strain>
    </source>
</reference>
<protein>
    <submittedName>
        <fullName evidence="2">Uncharacterized protein</fullName>
    </submittedName>
</protein>
<reference evidence="2" key="1">
    <citation type="submission" date="2022-11" db="EMBL/GenBank/DDBJ databases">
        <authorList>
            <person name="Petersen C."/>
        </authorList>
    </citation>
    <scope>NUCLEOTIDE SEQUENCE</scope>
    <source>
        <strain evidence="2">IBT 23319</strain>
    </source>
</reference>
<dbReference type="EMBL" id="JAPQKT010000005">
    <property type="protein sequence ID" value="KAJ5231865.1"/>
    <property type="molecule type" value="Genomic_DNA"/>
</dbReference>
<comment type="caution">
    <text evidence="2">The sequence shown here is derived from an EMBL/GenBank/DDBJ whole genome shotgun (WGS) entry which is preliminary data.</text>
</comment>